<dbReference type="Proteomes" id="UP000616885">
    <property type="component" value="Unassembled WGS sequence"/>
</dbReference>
<evidence type="ECO:0000313" key="4">
    <source>
        <dbReference type="Proteomes" id="UP000616885"/>
    </source>
</evidence>
<feature type="compositionally biased region" description="Low complexity" evidence="1">
    <location>
        <begin position="131"/>
        <end position="141"/>
    </location>
</feature>
<dbReference type="AlphaFoldDB" id="A0A8H7NBL7"/>
<evidence type="ECO:0000313" key="3">
    <source>
        <dbReference type="EMBL" id="KAF9752642.1"/>
    </source>
</evidence>
<evidence type="ECO:0000256" key="1">
    <source>
        <dbReference type="SAM" id="MobiDB-lite"/>
    </source>
</evidence>
<accession>A0A8H7NBL7</accession>
<name>A0A8H7NBL7_BIOOC</name>
<evidence type="ECO:0000256" key="2">
    <source>
        <dbReference type="SAM" id="SignalP"/>
    </source>
</evidence>
<dbReference type="EMBL" id="JADCTT010000005">
    <property type="protein sequence ID" value="KAF9752642.1"/>
    <property type="molecule type" value="Genomic_DNA"/>
</dbReference>
<protein>
    <submittedName>
        <fullName evidence="3">Uncharacterized protein</fullName>
    </submittedName>
</protein>
<reference evidence="3" key="1">
    <citation type="submission" date="2020-10" db="EMBL/GenBank/DDBJ databases">
        <title>High-Quality Genome Resource of Clonostachys rosea strain S41 by Oxford Nanopore Long-Read Sequencing.</title>
        <authorList>
            <person name="Wang H."/>
        </authorList>
    </citation>
    <scope>NUCLEOTIDE SEQUENCE</scope>
    <source>
        <strain evidence="3">S41</strain>
    </source>
</reference>
<feature type="region of interest" description="Disordered" evidence="1">
    <location>
        <begin position="131"/>
        <end position="172"/>
    </location>
</feature>
<gene>
    <name evidence="3" type="ORF">IM811_014436</name>
</gene>
<comment type="caution">
    <text evidence="3">The sequence shown here is derived from an EMBL/GenBank/DDBJ whole genome shotgun (WGS) entry which is preliminary data.</text>
</comment>
<sequence length="224" mass="24253">MRPAYALLAVLSTSAYAALVVERTSVGNGNNGIPNGSKNLLDYLGGLGDYIQKINKALPVSIDVDLPILPGKRDNSEGWINSQDDIANYIDRLQEYIHKIIASLPDGGTKLDLSELGLSKRTWGNGYHRGWGNWNKNDNPNGGNGQGGNNQGGNGQNQNNSGQSPNPWQNFNWDNVDLSNLNGNFRDLLKKIGINVNVPGNGGLSLDLGGCKHSLNYPRRVLVF</sequence>
<feature type="chain" id="PRO_5034378776" evidence="2">
    <location>
        <begin position="18"/>
        <end position="224"/>
    </location>
</feature>
<proteinExistence type="predicted"/>
<keyword evidence="2" id="KW-0732">Signal</keyword>
<feature type="compositionally biased region" description="Low complexity" evidence="1">
    <location>
        <begin position="156"/>
        <end position="170"/>
    </location>
</feature>
<organism evidence="3 4">
    <name type="scientific">Bionectria ochroleuca</name>
    <name type="common">Gliocladium roseum</name>
    <dbReference type="NCBI Taxonomy" id="29856"/>
    <lineage>
        <taxon>Eukaryota</taxon>
        <taxon>Fungi</taxon>
        <taxon>Dikarya</taxon>
        <taxon>Ascomycota</taxon>
        <taxon>Pezizomycotina</taxon>
        <taxon>Sordariomycetes</taxon>
        <taxon>Hypocreomycetidae</taxon>
        <taxon>Hypocreales</taxon>
        <taxon>Bionectriaceae</taxon>
        <taxon>Clonostachys</taxon>
    </lineage>
</organism>
<feature type="signal peptide" evidence="2">
    <location>
        <begin position="1"/>
        <end position="17"/>
    </location>
</feature>
<feature type="compositionally biased region" description="Gly residues" evidence="1">
    <location>
        <begin position="142"/>
        <end position="155"/>
    </location>
</feature>